<proteinExistence type="predicted"/>
<evidence type="ECO:0000313" key="2">
    <source>
        <dbReference type="EMBL" id="EAY14443.1"/>
    </source>
</evidence>
<dbReference type="InParanoid" id="A2DYQ3"/>
<dbReference type="VEuPathDB" id="TrichDB:TVAGG3_0850460"/>
<reference evidence="2" key="2">
    <citation type="journal article" date="2007" name="Science">
        <title>Draft genome sequence of the sexually transmitted pathogen Trichomonas vaginalis.</title>
        <authorList>
            <person name="Carlton J.M."/>
            <person name="Hirt R.P."/>
            <person name="Silva J.C."/>
            <person name="Delcher A.L."/>
            <person name="Schatz M."/>
            <person name="Zhao Q."/>
            <person name="Wortman J.R."/>
            <person name="Bidwell S.L."/>
            <person name="Alsmark U.C.M."/>
            <person name="Besteiro S."/>
            <person name="Sicheritz-Ponten T."/>
            <person name="Noel C.J."/>
            <person name="Dacks J.B."/>
            <person name="Foster P.G."/>
            <person name="Simillion C."/>
            <person name="Van de Peer Y."/>
            <person name="Miranda-Saavedra D."/>
            <person name="Barton G.J."/>
            <person name="Westrop G.D."/>
            <person name="Mueller S."/>
            <person name="Dessi D."/>
            <person name="Fiori P.L."/>
            <person name="Ren Q."/>
            <person name="Paulsen I."/>
            <person name="Zhang H."/>
            <person name="Bastida-Corcuera F.D."/>
            <person name="Simoes-Barbosa A."/>
            <person name="Brown M.T."/>
            <person name="Hayes R.D."/>
            <person name="Mukherjee M."/>
            <person name="Okumura C.Y."/>
            <person name="Schneider R."/>
            <person name="Smith A.J."/>
            <person name="Vanacova S."/>
            <person name="Villalvazo M."/>
            <person name="Haas B.J."/>
            <person name="Pertea M."/>
            <person name="Feldblyum T.V."/>
            <person name="Utterback T.R."/>
            <person name="Shu C.L."/>
            <person name="Osoegawa K."/>
            <person name="de Jong P.J."/>
            <person name="Hrdy I."/>
            <person name="Horvathova L."/>
            <person name="Zubacova Z."/>
            <person name="Dolezal P."/>
            <person name="Malik S.B."/>
            <person name="Logsdon J.M. Jr."/>
            <person name="Henze K."/>
            <person name="Gupta A."/>
            <person name="Wang C.C."/>
            <person name="Dunne R.L."/>
            <person name="Upcroft J.A."/>
            <person name="Upcroft P."/>
            <person name="White O."/>
            <person name="Salzberg S.L."/>
            <person name="Tang P."/>
            <person name="Chiu C.-H."/>
            <person name="Lee Y.-S."/>
            <person name="Embley T.M."/>
            <person name="Coombs G.H."/>
            <person name="Mottram J.C."/>
            <person name="Tachezy J."/>
            <person name="Fraser-Liggett C.M."/>
            <person name="Johnson P.J."/>
        </authorList>
    </citation>
    <scope>NUCLEOTIDE SEQUENCE [LARGE SCALE GENOMIC DNA]</scope>
    <source>
        <strain evidence="2">G3</strain>
    </source>
</reference>
<dbReference type="RefSeq" id="XP_001326666.1">
    <property type="nucleotide sequence ID" value="XM_001326631.1"/>
</dbReference>
<accession>A2DYQ3</accession>
<evidence type="ECO:0000256" key="1">
    <source>
        <dbReference type="SAM" id="Phobius"/>
    </source>
</evidence>
<dbReference type="AlphaFoldDB" id="A2DYQ3"/>
<dbReference type="EMBL" id="DS113270">
    <property type="protein sequence ID" value="EAY14443.1"/>
    <property type="molecule type" value="Genomic_DNA"/>
</dbReference>
<reference evidence="2" key="1">
    <citation type="submission" date="2006-10" db="EMBL/GenBank/DDBJ databases">
        <authorList>
            <person name="Amadeo P."/>
            <person name="Zhao Q."/>
            <person name="Wortman J."/>
            <person name="Fraser-Liggett C."/>
            <person name="Carlton J."/>
        </authorList>
    </citation>
    <scope>NUCLEOTIDE SEQUENCE</scope>
    <source>
        <strain evidence="2">G3</strain>
    </source>
</reference>
<protein>
    <submittedName>
        <fullName evidence="2">Uncharacterized protein</fullName>
    </submittedName>
</protein>
<keyword evidence="1" id="KW-0812">Transmembrane</keyword>
<sequence length="474" mass="54213">MDVHSDGNHEKRKIQIRGYGFHILMGCLICAVIMWFFDQGPVLPPFGESFQSIDCNSVKFLNYNKTGNKLFLFFQADDSVEYPTPYLPHFLSVDAYSEIGRVLYTEGNIKNLSKKDNIISLSIDYPISGDLNLYLQCLNDDIDNINITVTDIQTPTTDDSASLDPGNDYFVFEKICFDRDIILYFTPPHAEFKSFRYDDQLIKIHTYPFPFSQYAQYTNSTMVNETAYVVSKFDLHWWHAVLFSLGPLADSISRTALNEKQKLLTLGLPQQGNTVLYGRINPQGTVKVKNVTCFRRLVFTGTKYNMDFTHEDDIRYALQLNYSTLRKNYIKSQRFPKRIVLPTCMSHLEDDTKLACPTCEVSSLRPQDDIQAAADIVGRATVFVGNHLNNLALSVFLEPNKTAIVDVSPPKDFCIDYMKDFANHLNVSYFPVHKKPEHCQCKDFKCMQKLPPIEADVDREAYKQAIIDAVALTM</sequence>
<evidence type="ECO:0000313" key="3">
    <source>
        <dbReference type="Proteomes" id="UP000001542"/>
    </source>
</evidence>
<name>A2DYQ3_TRIV3</name>
<keyword evidence="3" id="KW-1185">Reference proteome</keyword>
<dbReference type="OrthoDB" id="10423999at2759"/>
<dbReference type="KEGG" id="tva:4772431"/>
<feature type="transmembrane region" description="Helical" evidence="1">
    <location>
        <begin position="19"/>
        <end position="37"/>
    </location>
</feature>
<dbReference type="VEuPathDB" id="TrichDB:TVAG_426360"/>
<gene>
    <name evidence="2" type="ORF">TVAG_426360</name>
</gene>
<keyword evidence="1" id="KW-0472">Membrane</keyword>
<dbReference type="Proteomes" id="UP000001542">
    <property type="component" value="Unassembled WGS sequence"/>
</dbReference>
<keyword evidence="1" id="KW-1133">Transmembrane helix</keyword>
<organism evidence="2 3">
    <name type="scientific">Trichomonas vaginalis (strain ATCC PRA-98 / G3)</name>
    <dbReference type="NCBI Taxonomy" id="412133"/>
    <lineage>
        <taxon>Eukaryota</taxon>
        <taxon>Metamonada</taxon>
        <taxon>Parabasalia</taxon>
        <taxon>Trichomonadida</taxon>
        <taxon>Trichomonadidae</taxon>
        <taxon>Trichomonas</taxon>
    </lineage>
</organism>